<proteinExistence type="predicted"/>
<accession>A0A2T6ZW30</accession>
<organism evidence="1 2">
    <name type="scientific">Tuber borchii</name>
    <name type="common">White truffle</name>
    <dbReference type="NCBI Taxonomy" id="42251"/>
    <lineage>
        <taxon>Eukaryota</taxon>
        <taxon>Fungi</taxon>
        <taxon>Dikarya</taxon>
        <taxon>Ascomycota</taxon>
        <taxon>Pezizomycotina</taxon>
        <taxon>Pezizomycetes</taxon>
        <taxon>Pezizales</taxon>
        <taxon>Tuberaceae</taxon>
        <taxon>Tuber</taxon>
    </lineage>
</organism>
<keyword evidence="2" id="KW-1185">Reference proteome</keyword>
<gene>
    <name evidence="1" type="ORF">B9Z19DRAFT_1081270</name>
</gene>
<dbReference type="EMBL" id="NESQ01000085">
    <property type="protein sequence ID" value="PUU79686.1"/>
    <property type="molecule type" value="Genomic_DNA"/>
</dbReference>
<name>A0A2T6ZW30_TUBBO</name>
<sequence length="156" mass="18201">MIQRPTAIELNPYKKDTGRNSSFIESIRFTSKTPFSPFNLSRFPPPRPMTPEHSTVPYSTPPIIIIIIIHSASTQVLTQHRYRTVYHTSSRYRTNESEKRKKTPTPFSIIGKRKLYFTCDADFFVPTGLKKYCEGTRKQYGRVGRSGRKEKRKLQR</sequence>
<comment type="caution">
    <text evidence="1">The sequence shown here is derived from an EMBL/GenBank/DDBJ whole genome shotgun (WGS) entry which is preliminary data.</text>
</comment>
<reference evidence="1 2" key="1">
    <citation type="submission" date="2017-04" db="EMBL/GenBank/DDBJ databases">
        <title>Draft genome sequence of Tuber borchii Vittad., a whitish edible truffle.</title>
        <authorList>
            <consortium name="DOE Joint Genome Institute"/>
            <person name="Murat C."/>
            <person name="Kuo A."/>
            <person name="Barry K.W."/>
            <person name="Clum A."/>
            <person name="Dockter R.B."/>
            <person name="Fauchery L."/>
            <person name="Iotti M."/>
            <person name="Kohler A."/>
            <person name="Labutti K."/>
            <person name="Lindquist E.A."/>
            <person name="Lipzen A."/>
            <person name="Ohm R.A."/>
            <person name="Wang M."/>
            <person name="Grigoriev I.V."/>
            <person name="Zambonelli A."/>
            <person name="Martin F.M."/>
        </authorList>
    </citation>
    <scope>NUCLEOTIDE SEQUENCE [LARGE SCALE GENOMIC DNA]</scope>
    <source>
        <strain evidence="1 2">Tbo3840</strain>
    </source>
</reference>
<dbReference type="Proteomes" id="UP000244722">
    <property type="component" value="Unassembled WGS sequence"/>
</dbReference>
<dbReference type="AlphaFoldDB" id="A0A2T6ZW30"/>
<protein>
    <submittedName>
        <fullName evidence="1">Uncharacterized protein</fullName>
    </submittedName>
</protein>
<evidence type="ECO:0000313" key="1">
    <source>
        <dbReference type="EMBL" id="PUU79686.1"/>
    </source>
</evidence>
<evidence type="ECO:0000313" key="2">
    <source>
        <dbReference type="Proteomes" id="UP000244722"/>
    </source>
</evidence>